<dbReference type="Gene3D" id="3.40.710.10">
    <property type="entry name" value="DD-peptidase/beta-lactamase superfamily"/>
    <property type="match status" value="1"/>
</dbReference>
<dbReference type="GO" id="GO:0071555">
    <property type="term" value="P:cell wall organization"/>
    <property type="evidence" value="ECO:0007669"/>
    <property type="project" value="UniProtKB-KW"/>
</dbReference>
<dbReference type="Pfam" id="PF00768">
    <property type="entry name" value="Peptidase_S11"/>
    <property type="match status" value="1"/>
</dbReference>
<keyword evidence="6" id="KW-0961">Cell wall biogenesis/degradation</keyword>
<feature type="active site" description="Acyl-ester intermediate" evidence="7">
    <location>
        <position position="106"/>
    </location>
</feature>
<dbReference type="InterPro" id="IPR018044">
    <property type="entry name" value="Peptidase_S11"/>
</dbReference>
<keyword evidence="5" id="KW-0573">Peptidoglycan synthesis</keyword>
<dbReference type="GO" id="GO:0009002">
    <property type="term" value="F:serine-type D-Ala-D-Ala carboxypeptidase activity"/>
    <property type="evidence" value="ECO:0007669"/>
    <property type="project" value="InterPro"/>
</dbReference>
<dbReference type="GO" id="GO:0006508">
    <property type="term" value="P:proteolysis"/>
    <property type="evidence" value="ECO:0007669"/>
    <property type="project" value="InterPro"/>
</dbReference>
<keyword evidence="4" id="KW-0133">Cell shape</keyword>
<feature type="chain" id="PRO_5009583726" description="Peptidase S11 D-alanyl-D-alanine carboxypeptidase A N-terminal domain-containing protein" evidence="10">
    <location>
        <begin position="25"/>
        <end position="343"/>
    </location>
</feature>
<evidence type="ECO:0000256" key="10">
    <source>
        <dbReference type="SAM" id="SignalP"/>
    </source>
</evidence>
<dbReference type="PRINTS" id="PR00725">
    <property type="entry name" value="DADACBPTASE1"/>
</dbReference>
<name>A0A1G2MZA6_9BACT</name>
<keyword evidence="3" id="KW-0378">Hydrolase</keyword>
<feature type="binding site" evidence="8">
    <location>
        <position position="265"/>
    </location>
    <ligand>
        <name>substrate</name>
    </ligand>
</feature>
<reference evidence="12 13" key="1">
    <citation type="journal article" date="2016" name="Nat. Commun.">
        <title>Thousands of microbial genomes shed light on interconnected biogeochemical processes in an aquifer system.</title>
        <authorList>
            <person name="Anantharaman K."/>
            <person name="Brown C.T."/>
            <person name="Hug L.A."/>
            <person name="Sharon I."/>
            <person name="Castelle C.J."/>
            <person name="Probst A.J."/>
            <person name="Thomas B.C."/>
            <person name="Singh A."/>
            <person name="Wilkins M.J."/>
            <person name="Karaoz U."/>
            <person name="Brodie E.L."/>
            <person name="Williams K.H."/>
            <person name="Hubbard S.S."/>
            <person name="Banfield J.F."/>
        </authorList>
    </citation>
    <scope>NUCLEOTIDE SEQUENCE [LARGE SCALE GENOMIC DNA]</scope>
</reference>
<feature type="active site" description="Proton acceptor" evidence="7">
    <location>
        <position position="109"/>
    </location>
</feature>
<evidence type="ECO:0000256" key="6">
    <source>
        <dbReference type="ARBA" id="ARBA00023316"/>
    </source>
</evidence>
<evidence type="ECO:0000256" key="4">
    <source>
        <dbReference type="ARBA" id="ARBA00022960"/>
    </source>
</evidence>
<evidence type="ECO:0000256" key="1">
    <source>
        <dbReference type="ARBA" id="ARBA00007164"/>
    </source>
</evidence>
<sequence>MHIKHHFLLLVCGCLALVGISALMVQQTDPGPESEILTPATVAGVDVPQVDAAFIDGLIETVPKMPAKIASDDIAGLTARAYLVGNIKTGKIYLEKNSSRVLPVASMSKLVTAFVATDMMSSTTVIAISTSTLVVPPDSSNLTLNERFTLQEILQPLLLSSSNIAAEAIATATDRVTFMEMMSSYAWEVGMPQSFFADPSGVSPNNTASARDLFGLSKYLVMYRSDILRITRTAVASISTTTEHGGHTFTSTHPFVNDPRFIGGKTGRTEEAGETMMTILNIGNEPIVFIILGSRYGARESDTRILIKEFEKHLYSASQLLMSVFVSSGFLTEIQSTPVALAG</sequence>
<evidence type="ECO:0000256" key="2">
    <source>
        <dbReference type="ARBA" id="ARBA00022729"/>
    </source>
</evidence>
<feature type="signal peptide" evidence="10">
    <location>
        <begin position="1"/>
        <end position="24"/>
    </location>
</feature>
<dbReference type="InterPro" id="IPR001967">
    <property type="entry name" value="Peptidase_S11_N"/>
</dbReference>
<accession>A0A1G2MZA6</accession>
<comment type="caution">
    <text evidence="12">The sequence shown here is derived from an EMBL/GenBank/DDBJ whole genome shotgun (WGS) entry which is preliminary data.</text>
</comment>
<evidence type="ECO:0000256" key="3">
    <source>
        <dbReference type="ARBA" id="ARBA00022801"/>
    </source>
</evidence>
<evidence type="ECO:0000259" key="11">
    <source>
        <dbReference type="Pfam" id="PF00768"/>
    </source>
</evidence>
<dbReference type="SUPFAM" id="SSF56601">
    <property type="entry name" value="beta-lactamase/transpeptidase-like"/>
    <property type="match status" value="1"/>
</dbReference>
<dbReference type="InterPro" id="IPR012338">
    <property type="entry name" value="Beta-lactam/transpept-like"/>
</dbReference>
<dbReference type="STRING" id="1802315.A3F51_00960"/>
<dbReference type="GO" id="GO:0009252">
    <property type="term" value="P:peptidoglycan biosynthetic process"/>
    <property type="evidence" value="ECO:0007669"/>
    <property type="project" value="UniProtKB-KW"/>
</dbReference>
<dbReference type="GO" id="GO:0008360">
    <property type="term" value="P:regulation of cell shape"/>
    <property type="evidence" value="ECO:0007669"/>
    <property type="project" value="UniProtKB-KW"/>
</dbReference>
<feature type="active site" evidence="7">
    <location>
        <position position="161"/>
    </location>
</feature>
<organism evidence="12 13">
    <name type="scientific">Candidatus Taylorbacteria bacterium RIFCSPHIGHO2_12_FULL_45_16</name>
    <dbReference type="NCBI Taxonomy" id="1802315"/>
    <lineage>
        <taxon>Bacteria</taxon>
        <taxon>Candidatus Tayloriibacteriota</taxon>
    </lineage>
</organism>
<dbReference type="AlphaFoldDB" id="A0A1G2MZA6"/>
<evidence type="ECO:0000313" key="12">
    <source>
        <dbReference type="EMBL" id="OHA29168.1"/>
    </source>
</evidence>
<dbReference type="EMBL" id="MHRT01000005">
    <property type="protein sequence ID" value="OHA29168.1"/>
    <property type="molecule type" value="Genomic_DNA"/>
</dbReference>
<keyword evidence="2 10" id="KW-0732">Signal</keyword>
<evidence type="ECO:0000256" key="7">
    <source>
        <dbReference type="PIRSR" id="PIRSR618044-1"/>
    </source>
</evidence>
<evidence type="ECO:0000313" key="13">
    <source>
        <dbReference type="Proteomes" id="UP000178089"/>
    </source>
</evidence>
<gene>
    <name evidence="12" type="ORF">A3F51_00960</name>
</gene>
<evidence type="ECO:0000256" key="9">
    <source>
        <dbReference type="RuleBase" id="RU004016"/>
    </source>
</evidence>
<comment type="similarity">
    <text evidence="1 9">Belongs to the peptidase S11 family.</text>
</comment>
<dbReference type="Proteomes" id="UP000178089">
    <property type="component" value="Unassembled WGS sequence"/>
</dbReference>
<proteinExistence type="inferred from homology"/>
<feature type="domain" description="Peptidase S11 D-alanyl-D-alanine carboxypeptidase A N-terminal" evidence="11">
    <location>
        <begin position="76"/>
        <end position="294"/>
    </location>
</feature>
<protein>
    <recommendedName>
        <fullName evidence="11">Peptidase S11 D-alanyl-D-alanine carboxypeptidase A N-terminal domain-containing protein</fullName>
    </recommendedName>
</protein>
<evidence type="ECO:0000256" key="5">
    <source>
        <dbReference type="ARBA" id="ARBA00022984"/>
    </source>
</evidence>
<evidence type="ECO:0000256" key="8">
    <source>
        <dbReference type="PIRSR" id="PIRSR618044-2"/>
    </source>
</evidence>